<dbReference type="Pfam" id="PF00385">
    <property type="entry name" value="Chromo"/>
    <property type="match status" value="1"/>
</dbReference>
<organism evidence="5 6">
    <name type="scientific">Mycena metata</name>
    <dbReference type="NCBI Taxonomy" id="1033252"/>
    <lineage>
        <taxon>Eukaryota</taxon>
        <taxon>Fungi</taxon>
        <taxon>Dikarya</taxon>
        <taxon>Basidiomycota</taxon>
        <taxon>Agaricomycotina</taxon>
        <taxon>Agaricomycetes</taxon>
        <taxon>Agaricomycetidae</taxon>
        <taxon>Agaricales</taxon>
        <taxon>Marasmiineae</taxon>
        <taxon>Mycenaceae</taxon>
        <taxon>Mycena</taxon>
    </lineage>
</organism>
<feature type="compositionally biased region" description="Polar residues" evidence="3">
    <location>
        <begin position="373"/>
        <end position="384"/>
    </location>
</feature>
<sequence length="602" mass="65637">MSEFEVETVTEARVAKKSKKVIWEYHVKWKGYTLDENTWEPIASFSGSEDIIEKFWERVDLNNRDRKNMTQFRVGETFLPVGPPRRKQSQRNLKSQPVASPPPSAGPSKETTTKSGKRRRSSPPAAEPEEKPAKRTRGRTTESEAPPAEPRAPRQPARRPPAKSTASSARSIRRTKKRTPSPQEVPASEVDEEEDVAMLVDPEPEAAVDPPPQDVEEAAIEAPPQEALPSHRARAAKPLVKMIDDFAPMDGAISVKARLRAQDGTSNGDTPVAGPSTTPRKSPRKPGLNKNTSSLLTFDKGALKTVKGKFKASAEEDKGEGASGALDDGDAMMASPVAEPPTSEELLKLGGLDSKVADELEDFEDEGVASPTAEETPTNPNRESLTLAKNKLFPPGTSVVSSVSNKLASVWRRATIFGPLFVPLIFAQHTVLSVLFPRGLGSDAVADTTSESKPFTLKLDATVILPLDLTDIHESLDTKFSETTNGPTGKFYKGTNAVKLLDTVRTGGPSARVVMREDATDEHKTHFARFRSRLDEGDLFTMMIGNVFLGFASSNTPLMQRLNLPPSLASFTDSVFLTELHIENLSEYLDAVDTADTSRWSS</sequence>
<keyword evidence="6" id="KW-1185">Reference proteome</keyword>
<feature type="region of interest" description="Disordered" evidence="3">
    <location>
        <begin position="257"/>
        <end position="298"/>
    </location>
</feature>
<dbReference type="PANTHER" id="PTHR22812">
    <property type="entry name" value="CHROMOBOX PROTEIN"/>
    <property type="match status" value="1"/>
</dbReference>
<feature type="region of interest" description="Disordered" evidence="3">
    <location>
        <begin position="364"/>
        <end position="389"/>
    </location>
</feature>
<evidence type="ECO:0000313" key="5">
    <source>
        <dbReference type="EMBL" id="KAJ7774958.1"/>
    </source>
</evidence>
<dbReference type="CDD" id="cd18968">
    <property type="entry name" value="chromodomain"/>
    <property type="match status" value="1"/>
</dbReference>
<evidence type="ECO:0000259" key="4">
    <source>
        <dbReference type="PROSITE" id="PS50013"/>
    </source>
</evidence>
<comment type="caution">
    <text evidence="5">The sequence shown here is derived from an EMBL/GenBank/DDBJ whole genome shotgun (WGS) entry which is preliminary data.</text>
</comment>
<proteinExistence type="predicted"/>
<dbReference type="InterPro" id="IPR051219">
    <property type="entry name" value="Heterochromatin_chromo-domain"/>
</dbReference>
<dbReference type="InterPro" id="IPR023780">
    <property type="entry name" value="Chromo_domain"/>
</dbReference>
<feature type="compositionally biased region" description="Acidic residues" evidence="3">
    <location>
        <begin position="189"/>
        <end position="206"/>
    </location>
</feature>
<feature type="domain" description="Chromo" evidence="4">
    <location>
        <begin position="4"/>
        <end position="67"/>
    </location>
</feature>
<dbReference type="InterPro" id="IPR016197">
    <property type="entry name" value="Chromo-like_dom_sf"/>
</dbReference>
<dbReference type="Proteomes" id="UP001215598">
    <property type="component" value="Unassembled WGS sequence"/>
</dbReference>
<comment type="subcellular location">
    <subcellularLocation>
        <location evidence="1">Nucleus</location>
    </subcellularLocation>
</comment>
<dbReference type="GO" id="GO:0005634">
    <property type="term" value="C:nucleus"/>
    <property type="evidence" value="ECO:0007669"/>
    <property type="project" value="UniProtKB-SubCell"/>
</dbReference>
<dbReference type="InterPro" id="IPR000953">
    <property type="entry name" value="Chromo/chromo_shadow_dom"/>
</dbReference>
<evidence type="ECO:0000313" key="6">
    <source>
        <dbReference type="Proteomes" id="UP001215598"/>
    </source>
</evidence>
<protein>
    <recommendedName>
        <fullName evidence="4">Chromo domain-containing protein</fullName>
    </recommendedName>
</protein>
<gene>
    <name evidence="5" type="ORF">B0H16DRAFT_1880134</name>
</gene>
<dbReference type="AlphaFoldDB" id="A0AAD7NUB1"/>
<feature type="region of interest" description="Disordered" evidence="3">
    <location>
        <begin position="75"/>
        <end position="212"/>
    </location>
</feature>
<name>A0AAD7NUB1_9AGAR</name>
<dbReference type="EMBL" id="JARKIB010000011">
    <property type="protein sequence ID" value="KAJ7774958.1"/>
    <property type="molecule type" value="Genomic_DNA"/>
</dbReference>
<dbReference type="SUPFAM" id="SSF54160">
    <property type="entry name" value="Chromo domain-like"/>
    <property type="match status" value="1"/>
</dbReference>
<dbReference type="Gene3D" id="2.40.50.40">
    <property type="match status" value="1"/>
</dbReference>
<dbReference type="PROSITE" id="PS50013">
    <property type="entry name" value="CHROMO_2"/>
    <property type="match status" value="1"/>
</dbReference>
<evidence type="ECO:0000256" key="2">
    <source>
        <dbReference type="ARBA" id="ARBA00023242"/>
    </source>
</evidence>
<reference evidence="5" key="1">
    <citation type="submission" date="2023-03" db="EMBL/GenBank/DDBJ databases">
        <title>Massive genome expansion in bonnet fungi (Mycena s.s.) driven by repeated elements and novel gene families across ecological guilds.</title>
        <authorList>
            <consortium name="Lawrence Berkeley National Laboratory"/>
            <person name="Harder C.B."/>
            <person name="Miyauchi S."/>
            <person name="Viragh M."/>
            <person name="Kuo A."/>
            <person name="Thoen E."/>
            <person name="Andreopoulos B."/>
            <person name="Lu D."/>
            <person name="Skrede I."/>
            <person name="Drula E."/>
            <person name="Henrissat B."/>
            <person name="Morin E."/>
            <person name="Kohler A."/>
            <person name="Barry K."/>
            <person name="LaButti K."/>
            <person name="Morin E."/>
            <person name="Salamov A."/>
            <person name="Lipzen A."/>
            <person name="Mereny Z."/>
            <person name="Hegedus B."/>
            <person name="Baldrian P."/>
            <person name="Stursova M."/>
            <person name="Weitz H."/>
            <person name="Taylor A."/>
            <person name="Grigoriev I.V."/>
            <person name="Nagy L.G."/>
            <person name="Martin F."/>
            <person name="Kauserud H."/>
        </authorList>
    </citation>
    <scope>NUCLEOTIDE SEQUENCE</scope>
    <source>
        <strain evidence="5">CBHHK182m</strain>
    </source>
</reference>
<dbReference type="GO" id="GO:0006338">
    <property type="term" value="P:chromatin remodeling"/>
    <property type="evidence" value="ECO:0007669"/>
    <property type="project" value="UniProtKB-ARBA"/>
</dbReference>
<dbReference type="SMART" id="SM00298">
    <property type="entry name" value="CHROMO"/>
    <property type="match status" value="1"/>
</dbReference>
<feature type="region of interest" description="Disordered" evidence="3">
    <location>
        <begin position="310"/>
        <end position="342"/>
    </location>
</feature>
<evidence type="ECO:0000256" key="3">
    <source>
        <dbReference type="SAM" id="MobiDB-lite"/>
    </source>
</evidence>
<evidence type="ECO:0000256" key="1">
    <source>
        <dbReference type="ARBA" id="ARBA00004123"/>
    </source>
</evidence>
<keyword evidence="2" id="KW-0539">Nucleus</keyword>
<accession>A0AAD7NUB1</accession>
<feature type="compositionally biased region" description="Polar residues" evidence="3">
    <location>
        <begin position="263"/>
        <end position="280"/>
    </location>
</feature>